<keyword evidence="1" id="KW-1133">Transmembrane helix</keyword>
<dbReference type="EMBL" id="JAIWYP010000014">
    <property type="protein sequence ID" value="KAH3707189.1"/>
    <property type="molecule type" value="Genomic_DNA"/>
</dbReference>
<name>A0A9D3YZA0_DREPO</name>
<feature type="transmembrane region" description="Helical" evidence="1">
    <location>
        <begin position="83"/>
        <end position="102"/>
    </location>
</feature>
<evidence type="ECO:0000313" key="2">
    <source>
        <dbReference type="EMBL" id="KAH3707189.1"/>
    </source>
</evidence>
<dbReference type="AlphaFoldDB" id="A0A9D3YZA0"/>
<accession>A0A9D3YZA0</accession>
<keyword evidence="1" id="KW-0472">Membrane</keyword>
<organism evidence="2 3">
    <name type="scientific">Dreissena polymorpha</name>
    <name type="common">Zebra mussel</name>
    <name type="synonym">Mytilus polymorpha</name>
    <dbReference type="NCBI Taxonomy" id="45954"/>
    <lineage>
        <taxon>Eukaryota</taxon>
        <taxon>Metazoa</taxon>
        <taxon>Spiralia</taxon>
        <taxon>Lophotrochozoa</taxon>
        <taxon>Mollusca</taxon>
        <taxon>Bivalvia</taxon>
        <taxon>Autobranchia</taxon>
        <taxon>Heteroconchia</taxon>
        <taxon>Euheterodonta</taxon>
        <taxon>Imparidentia</taxon>
        <taxon>Neoheterodontei</taxon>
        <taxon>Myida</taxon>
        <taxon>Dreissenoidea</taxon>
        <taxon>Dreissenidae</taxon>
        <taxon>Dreissena</taxon>
    </lineage>
</organism>
<reference evidence="2" key="2">
    <citation type="submission" date="2020-11" db="EMBL/GenBank/DDBJ databases">
        <authorList>
            <person name="McCartney M.A."/>
            <person name="Auch B."/>
            <person name="Kono T."/>
            <person name="Mallez S."/>
            <person name="Becker A."/>
            <person name="Gohl D.M."/>
            <person name="Silverstein K.A.T."/>
            <person name="Koren S."/>
            <person name="Bechman K.B."/>
            <person name="Herman A."/>
            <person name="Abrahante J.E."/>
            <person name="Garbe J."/>
        </authorList>
    </citation>
    <scope>NUCLEOTIDE SEQUENCE</scope>
    <source>
        <strain evidence="2">Duluth1</strain>
        <tissue evidence="2">Whole animal</tissue>
    </source>
</reference>
<gene>
    <name evidence="2" type="ORF">DPMN_066586</name>
</gene>
<dbReference type="Proteomes" id="UP000828390">
    <property type="component" value="Unassembled WGS sequence"/>
</dbReference>
<keyword evidence="3" id="KW-1185">Reference proteome</keyword>
<protein>
    <submittedName>
        <fullName evidence="2">Uncharacterized protein</fullName>
    </submittedName>
</protein>
<reference evidence="2" key="1">
    <citation type="journal article" date="2019" name="bioRxiv">
        <title>The Genome of the Zebra Mussel, Dreissena polymorpha: A Resource for Invasive Species Research.</title>
        <authorList>
            <person name="McCartney M.A."/>
            <person name="Auch B."/>
            <person name="Kono T."/>
            <person name="Mallez S."/>
            <person name="Zhang Y."/>
            <person name="Obille A."/>
            <person name="Becker A."/>
            <person name="Abrahante J.E."/>
            <person name="Garbe J."/>
            <person name="Badalamenti J.P."/>
            <person name="Herman A."/>
            <person name="Mangelson H."/>
            <person name="Liachko I."/>
            <person name="Sullivan S."/>
            <person name="Sone E.D."/>
            <person name="Koren S."/>
            <person name="Silverstein K.A.T."/>
            <person name="Beckman K.B."/>
            <person name="Gohl D.M."/>
        </authorList>
    </citation>
    <scope>NUCLEOTIDE SEQUENCE</scope>
    <source>
        <strain evidence="2">Duluth1</strain>
        <tissue evidence="2">Whole animal</tissue>
    </source>
</reference>
<keyword evidence="1" id="KW-0812">Transmembrane</keyword>
<evidence type="ECO:0000256" key="1">
    <source>
        <dbReference type="SAM" id="Phobius"/>
    </source>
</evidence>
<sequence>MAAPMNITRNSVVLTLLLVLTTVFVINILQCIKLKYHEQPSIAISITLKCSRINLINNFANLKPKLRRNSIAFPVSVEDVNKTTLLVLLLIIAGAELILALVGHNQDLEMNQFFHAVYVNYQLPGPTLVYVVMNVMFGTTSHVKT</sequence>
<proteinExistence type="predicted"/>
<evidence type="ECO:0000313" key="3">
    <source>
        <dbReference type="Proteomes" id="UP000828390"/>
    </source>
</evidence>
<comment type="caution">
    <text evidence="2">The sequence shown here is derived from an EMBL/GenBank/DDBJ whole genome shotgun (WGS) entry which is preliminary data.</text>
</comment>